<feature type="transmembrane region" description="Helical" evidence="6">
    <location>
        <begin position="955"/>
        <end position="973"/>
    </location>
</feature>
<dbReference type="PANTHER" id="PTHR19444:SF11">
    <property type="entry name" value="UNC93-LIKE PROTEIN"/>
    <property type="match status" value="1"/>
</dbReference>
<dbReference type="InterPro" id="IPR051951">
    <property type="entry name" value="UNC-93_regulatory"/>
</dbReference>
<keyword evidence="8" id="KW-1185">Reference proteome</keyword>
<dbReference type="GO" id="GO:0055120">
    <property type="term" value="C:striated muscle dense body"/>
    <property type="evidence" value="ECO:0007669"/>
    <property type="project" value="TreeGrafter"/>
</dbReference>
<evidence type="ECO:0000256" key="3">
    <source>
        <dbReference type="ARBA" id="ARBA00022692"/>
    </source>
</evidence>
<feature type="transmembrane region" description="Helical" evidence="6">
    <location>
        <begin position="1040"/>
        <end position="1061"/>
    </location>
</feature>
<feature type="transmembrane region" description="Helical" evidence="6">
    <location>
        <begin position="422"/>
        <end position="442"/>
    </location>
</feature>
<dbReference type="PANTHER" id="PTHR19444">
    <property type="entry name" value="UNC-93 RELATED"/>
    <property type="match status" value="1"/>
</dbReference>
<organism evidence="7 8">
    <name type="scientific">Strigamia maritima</name>
    <name type="common">European centipede</name>
    <name type="synonym">Geophilus maritimus</name>
    <dbReference type="NCBI Taxonomy" id="126957"/>
    <lineage>
        <taxon>Eukaryota</taxon>
        <taxon>Metazoa</taxon>
        <taxon>Ecdysozoa</taxon>
        <taxon>Arthropoda</taxon>
        <taxon>Myriapoda</taxon>
        <taxon>Chilopoda</taxon>
        <taxon>Pleurostigmophora</taxon>
        <taxon>Geophilomorpha</taxon>
        <taxon>Linotaeniidae</taxon>
        <taxon>Strigamia</taxon>
    </lineage>
</organism>
<dbReference type="PhylomeDB" id="T1ILI9"/>
<dbReference type="InterPro" id="IPR010291">
    <property type="entry name" value="Ion_channel_UNC-93"/>
</dbReference>
<feature type="transmembrane region" description="Helical" evidence="6">
    <location>
        <begin position="878"/>
        <end position="902"/>
    </location>
</feature>
<dbReference type="OMA" id="LMCVAFI"/>
<evidence type="ECO:0000256" key="6">
    <source>
        <dbReference type="SAM" id="Phobius"/>
    </source>
</evidence>
<dbReference type="Proteomes" id="UP000014500">
    <property type="component" value="Unassembled WGS sequence"/>
</dbReference>
<sequence length="1081" mass="119851">MPPPIAAQTQHPASRLSATQLCILDALRTSPQITQGQYNRGRRGSHSFPLEQRSAALLSNYTHSRPSVWYLEGGENGHLQLDQHSRAILEPRRRVFYYWRNLLGISVSILCLLVAYNSFFYVQSSLYSKNGLGTMALAVDYIAQVISCFFAPALLMRRLGCKWALFVSMFCISLYIAANFYATWWTLLPAAAVMGLGFAAMWATMNTCVSDLASGYAQLKGLKPAPTVSRFFGIFYMTIETAKIWGNVISSAVLTPSGKHDQGMPGEMCGAAYCNQPLTGWNETVVNNSIVAMSQTTIAGTSLEQVNTLCGIALGIALFSLLLVAALLNPMRTTATHVASASSLDKLLSTIRLHSNRNLQLLIVITIDVGLVQSFFVGDFTKAFLTCALGIHRVGLVATSYGVATVLGCIVTGYLAQIIGRPTLVVGAVILNVGDLIFMLLWTPNKEQIWIFFVMASVWGIALSVWLTQLSALYARVFKDKHEDAFSNHRAWECIGFVIGFAWAQYLCMPLFFYFIFLILKMAVDPRGQLIRENAVSSLRYLNREINRRRLGKTYALMLSKPPVSTPETDITLKQLSKQKCGITANFNQNQPGVMEESTLNGNYILKPPLNKIESACLPLDTKKSLWKNLIIISFGLTGIMTSYDMLRYVESSLNSEAGLGTASLASIYAMNIFCALFIPTYFIQRFGCKRTFLIAIIFAFIYYSSHFYPSYYTLLPGGLFMGFALGLSRTSANTLVTQLAIAYSKLTNQSTPDVINSFFGIFIFATFTARIWGNLTQSLILTQDDGIQAKTSNLQICGKNYCWQDLKTTNSSLNGTAIDLPIGNDNPNSPVSKQAYTLYAVTTVVGVLTLIIVGIFMDNRGDTTHEISDRKQILKQVVATFTLIKEPQMWLMIPITFSLGLIESYMSSDYTKAFVTCSLGIHHVGFVIICYGCTASLSSYFWGWLANKMNRPTVVIIGTIINMATIMIMLFWKPDSKTPVIFYVLSGAWGLADAVWRSQLYAMYGYVFYTQKEAGFANFEVWESIGLVIGYAYHDIICIPTKLYIIAGTLAIGVICYLVVELLSWRAKRKGSTLSTAFQP</sequence>
<evidence type="ECO:0008006" key="9">
    <source>
        <dbReference type="Google" id="ProtNLM"/>
    </source>
</evidence>
<feature type="transmembrane region" description="Helical" evidence="6">
    <location>
        <begin position="922"/>
        <end position="943"/>
    </location>
</feature>
<evidence type="ECO:0000256" key="5">
    <source>
        <dbReference type="ARBA" id="ARBA00023136"/>
    </source>
</evidence>
<comment type="subcellular location">
    <subcellularLocation>
        <location evidence="1">Membrane</location>
        <topology evidence="1">Multi-pass membrane protein</topology>
    </subcellularLocation>
</comment>
<evidence type="ECO:0000256" key="4">
    <source>
        <dbReference type="ARBA" id="ARBA00022989"/>
    </source>
</evidence>
<feature type="transmembrane region" description="Helical" evidence="6">
    <location>
        <begin position="837"/>
        <end position="857"/>
    </location>
</feature>
<keyword evidence="3 6" id="KW-0812">Transmembrane</keyword>
<evidence type="ECO:0000256" key="2">
    <source>
        <dbReference type="ARBA" id="ARBA00009172"/>
    </source>
</evidence>
<dbReference type="GO" id="GO:0015459">
    <property type="term" value="F:potassium channel regulator activity"/>
    <property type="evidence" value="ECO:0007669"/>
    <property type="project" value="TreeGrafter"/>
</dbReference>
<dbReference type="eggNOG" id="KOG3097">
    <property type="taxonomic scope" value="Eukaryota"/>
</dbReference>
<feature type="transmembrane region" description="Helical" evidence="6">
    <location>
        <begin position="359"/>
        <end position="378"/>
    </location>
</feature>
<dbReference type="GO" id="GO:0005886">
    <property type="term" value="C:plasma membrane"/>
    <property type="evidence" value="ECO:0007669"/>
    <property type="project" value="TreeGrafter"/>
</dbReference>
<accession>T1ILI9</accession>
<protein>
    <recommendedName>
        <fullName evidence="9">UNC93-like protein</fullName>
    </recommendedName>
</protein>
<dbReference type="HOGENOM" id="CLU_326618_0_0_1"/>
<dbReference type="Pfam" id="PF05978">
    <property type="entry name" value="UNC-93"/>
    <property type="match status" value="2"/>
</dbReference>
<keyword evidence="4 6" id="KW-1133">Transmembrane helix</keyword>
<feature type="transmembrane region" description="Helical" evidence="6">
    <location>
        <begin position="495"/>
        <end position="520"/>
    </location>
</feature>
<feature type="transmembrane region" description="Helical" evidence="6">
    <location>
        <begin position="449"/>
        <end position="475"/>
    </location>
</feature>
<comment type="similarity">
    <text evidence="2">Belongs to the unc-93 family.</text>
</comment>
<proteinExistence type="inferred from homology"/>
<dbReference type="GO" id="GO:0043266">
    <property type="term" value="P:regulation of potassium ion transport"/>
    <property type="evidence" value="ECO:0007669"/>
    <property type="project" value="TreeGrafter"/>
</dbReference>
<evidence type="ECO:0000256" key="1">
    <source>
        <dbReference type="ARBA" id="ARBA00004141"/>
    </source>
</evidence>
<feature type="transmembrane region" description="Helical" evidence="6">
    <location>
        <begin position="134"/>
        <end position="156"/>
    </location>
</feature>
<feature type="transmembrane region" description="Helical" evidence="6">
    <location>
        <begin position="102"/>
        <end position="122"/>
    </location>
</feature>
<dbReference type="EMBL" id="JH430824">
    <property type="status" value="NOT_ANNOTATED_CDS"/>
    <property type="molecule type" value="Genomic_DNA"/>
</dbReference>
<reference evidence="7" key="2">
    <citation type="submission" date="2015-02" db="UniProtKB">
        <authorList>
            <consortium name="EnsemblMetazoa"/>
        </authorList>
    </citation>
    <scope>IDENTIFICATION</scope>
</reference>
<dbReference type="SUPFAM" id="SSF103473">
    <property type="entry name" value="MFS general substrate transporter"/>
    <property type="match status" value="2"/>
</dbReference>
<keyword evidence="5 6" id="KW-0472">Membrane</keyword>
<dbReference type="GO" id="GO:0006937">
    <property type="term" value="P:regulation of muscle contraction"/>
    <property type="evidence" value="ECO:0007669"/>
    <property type="project" value="TreeGrafter"/>
</dbReference>
<feature type="transmembrane region" description="Helical" evidence="6">
    <location>
        <begin position="163"/>
        <end position="181"/>
    </location>
</feature>
<feature type="transmembrane region" description="Helical" evidence="6">
    <location>
        <begin position="691"/>
        <end position="709"/>
    </location>
</feature>
<name>T1ILI9_STRMM</name>
<feature type="transmembrane region" description="Helical" evidence="6">
    <location>
        <begin position="187"/>
        <end position="205"/>
    </location>
</feature>
<feature type="transmembrane region" description="Helical" evidence="6">
    <location>
        <begin position="390"/>
        <end position="416"/>
    </location>
</feature>
<dbReference type="InterPro" id="IPR036259">
    <property type="entry name" value="MFS_trans_sf"/>
</dbReference>
<dbReference type="STRING" id="126957.T1ILI9"/>
<dbReference type="Gene3D" id="1.20.1250.20">
    <property type="entry name" value="MFS general substrate transporter like domains"/>
    <property type="match status" value="3"/>
</dbReference>
<reference evidence="8" key="1">
    <citation type="submission" date="2011-05" db="EMBL/GenBank/DDBJ databases">
        <authorList>
            <person name="Richards S.R."/>
            <person name="Qu J."/>
            <person name="Jiang H."/>
            <person name="Jhangiani S.N."/>
            <person name="Agravi P."/>
            <person name="Goodspeed R."/>
            <person name="Gross S."/>
            <person name="Mandapat C."/>
            <person name="Jackson L."/>
            <person name="Mathew T."/>
            <person name="Pu L."/>
            <person name="Thornton R."/>
            <person name="Saada N."/>
            <person name="Wilczek-Boney K.B."/>
            <person name="Lee S."/>
            <person name="Kovar C."/>
            <person name="Wu Y."/>
            <person name="Scherer S.E."/>
            <person name="Worley K.C."/>
            <person name="Muzny D.M."/>
            <person name="Gibbs R."/>
        </authorList>
    </citation>
    <scope>NUCLEOTIDE SEQUENCE</scope>
    <source>
        <strain evidence="8">Brora</strain>
    </source>
</reference>
<dbReference type="EnsemblMetazoa" id="SMAR001818-RA">
    <property type="protein sequence ID" value="SMAR001818-PA"/>
    <property type="gene ID" value="SMAR001818"/>
</dbReference>
<feature type="transmembrane region" description="Helical" evidence="6">
    <location>
        <begin position="721"/>
        <end position="743"/>
    </location>
</feature>
<evidence type="ECO:0000313" key="8">
    <source>
        <dbReference type="Proteomes" id="UP000014500"/>
    </source>
</evidence>
<feature type="transmembrane region" description="Helical" evidence="6">
    <location>
        <begin position="309"/>
        <end position="328"/>
    </location>
</feature>
<feature type="transmembrane region" description="Helical" evidence="6">
    <location>
        <begin position="626"/>
        <end position="644"/>
    </location>
</feature>
<feature type="transmembrane region" description="Helical" evidence="6">
    <location>
        <begin position="664"/>
        <end position="684"/>
    </location>
</feature>
<evidence type="ECO:0000313" key="7">
    <source>
        <dbReference type="EnsemblMetazoa" id="SMAR001818-PA"/>
    </source>
</evidence>
<dbReference type="AlphaFoldDB" id="T1ILI9"/>
<feature type="transmembrane region" description="Helical" evidence="6">
    <location>
        <begin position="755"/>
        <end position="773"/>
    </location>
</feature>